<dbReference type="SUPFAM" id="SSF55874">
    <property type="entry name" value="ATPase domain of HSP90 chaperone/DNA topoisomerase II/histidine kinase"/>
    <property type="match status" value="1"/>
</dbReference>
<dbReference type="InterPro" id="IPR005467">
    <property type="entry name" value="His_kinase_dom"/>
</dbReference>
<accession>A0A2T5GE92</accession>
<evidence type="ECO:0000256" key="1">
    <source>
        <dbReference type="ARBA" id="ARBA00000085"/>
    </source>
</evidence>
<evidence type="ECO:0000256" key="5">
    <source>
        <dbReference type="ARBA" id="ARBA00022553"/>
    </source>
</evidence>
<gene>
    <name evidence="17" type="ORF">HSCHL_0086</name>
</gene>
<dbReference type="CDD" id="cd06225">
    <property type="entry name" value="HAMP"/>
    <property type="match status" value="1"/>
</dbReference>
<dbReference type="SMART" id="SM00387">
    <property type="entry name" value="HATPase_c"/>
    <property type="match status" value="1"/>
</dbReference>
<dbReference type="PROSITE" id="PS50109">
    <property type="entry name" value="HIS_KIN"/>
    <property type="match status" value="1"/>
</dbReference>
<evidence type="ECO:0000256" key="4">
    <source>
        <dbReference type="ARBA" id="ARBA00022475"/>
    </source>
</evidence>
<proteinExistence type="predicted"/>
<evidence type="ECO:0000256" key="3">
    <source>
        <dbReference type="ARBA" id="ARBA00012438"/>
    </source>
</evidence>
<dbReference type="EC" id="2.7.13.3" evidence="3"/>
<name>A0A2T5GE92_HYDSH</name>
<keyword evidence="9 17" id="KW-0418">Kinase</keyword>
<evidence type="ECO:0000256" key="2">
    <source>
        <dbReference type="ARBA" id="ARBA00004651"/>
    </source>
</evidence>
<dbReference type="InterPro" id="IPR003661">
    <property type="entry name" value="HisK_dim/P_dom"/>
</dbReference>
<dbReference type="GO" id="GO:0007234">
    <property type="term" value="P:osmosensory signaling via phosphorelay pathway"/>
    <property type="evidence" value="ECO:0007669"/>
    <property type="project" value="TreeGrafter"/>
</dbReference>
<keyword evidence="5" id="KW-0597">Phosphoprotein</keyword>
<dbReference type="Gene3D" id="3.30.565.10">
    <property type="entry name" value="Histidine kinase-like ATPase, C-terminal domain"/>
    <property type="match status" value="1"/>
</dbReference>
<dbReference type="GO" id="GO:0005524">
    <property type="term" value="F:ATP binding"/>
    <property type="evidence" value="ECO:0007669"/>
    <property type="project" value="UniProtKB-KW"/>
</dbReference>
<dbReference type="SUPFAM" id="SSF47384">
    <property type="entry name" value="Homodimeric domain of signal transducing histidine kinase"/>
    <property type="match status" value="1"/>
</dbReference>
<evidence type="ECO:0000256" key="8">
    <source>
        <dbReference type="ARBA" id="ARBA00022741"/>
    </source>
</evidence>
<dbReference type="SMART" id="SM00091">
    <property type="entry name" value="PAS"/>
    <property type="match status" value="1"/>
</dbReference>
<dbReference type="Gene3D" id="1.10.287.130">
    <property type="match status" value="1"/>
</dbReference>
<dbReference type="SUPFAM" id="SSF158472">
    <property type="entry name" value="HAMP domain-like"/>
    <property type="match status" value="1"/>
</dbReference>
<evidence type="ECO:0000256" key="9">
    <source>
        <dbReference type="ARBA" id="ARBA00022777"/>
    </source>
</evidence>
<feature type="domain" description="HAMP" evidence="16">
    <location>
        <begin position="195"/>
        <end position="247"/>
    </location>
</feature>
<dbReference type="PRINTS" id="PR00344">
    <property type="entry name" value="BCTRLSENSOR"/>
</dbReference>
<dbReference type="CDD" id="cd00082">
    <property type="entry name" value="HisKA"/>
    <property type="match status" value="1"/>
</dbReference>
<dbReference type="Gene3D" id="3.30.450.20">
    <property type="entry name" value="PAS domain"/>
    <property type="match status" value="2"/>
</dbReference>
<dbReference type="InterPro" id="IPR003660">
    <property type="entry name" value="HAMP_dom"/>
</dbReference>
<dbReference type="FunFam" id="1.10.287.130:FF:000001">
    <property type="entry name" value="Two-component sensor histidine kinase"/>
    <property type="match status" value="1"/>
</dbReference>
<dbReference type="PROSITE" id="PS50885">
    <property type="entry name" value="HAMP"/>
    <property type="match status" value="1"/>
</dbReference>
<dbReference type="PANTHER" id="PTHR42878">
    <property type="entry name" value="TWO-COMPONENT HISTIDINE KINASE"/>
    <property type="match status" value="1"/>
</dbReference>
<keyword evidence="12" id="KW-0902">Two-component regulatory system</keyword>
<keyword evidence="4" id="KW-1003">Cell membrane</keyword>
<dbReference type="InterPro" id="IPR003594">
    <property type="entry name" value="HATPase_dom"/>
</dbReference>
<dbReference type="Pfam" id="PF23846">
    <property type="entry name" value="Cache_WalK"/>
    <property type="match status" value="1"/>
</dbReference>
<dbReference type="GO" id="GO:0030295">
    <property type="term" value="F:protein kinase activator activity"/>
    <property type="evidence" value="ECO:0007669"/>
    <property type="project" value="TreeGrafter"/>
</dbReference>
<sequence>MMRLWTKLAVSLGLILVFAFEAAGAFVFRSVEGAHLERFSRALAAQGELLAFHLAPYVARASGEREDFVLADIDNVLKNLSSLAGARVQVLGADGVILAASPPDFGAVGLRNTAPEAKSALAGMPASRRGIQEGLGRAELLAVPIEHDGATVGAVLLVASMEEMYADVGRIMRLYVASAALALGLAIGVAGLITRAIAAPVEALTRQAEAMMGGDFGVRVPVYGEDEIGRLARAFNTLADRLKDALDASDRERRRLASILTHMSEGVLAVDREGRLTAINPKAIRLLGLTGSAERWIGRPAEAAFGLAPEEAEGSLFSRPGTFLFDTPEGRTVRVTTSPVAEAGGTGAIVVLVDVTEDKRLEARQKAFVADVSHELKTPLTTIKSHVEALLDDPPPPEVQAKFLATVARETDRMIRLVGDLLFLARLEGEAAPLRRVPLSLERLVRGAAERFRPAFRQAGIALALEAAGADLWADGDWDMLDRVLDNVLSNALKFTPAGGRVTVTLGPADGGAAEIRVEDTGIGIPEEARERVFERFYRVDKARSRAHGGSGLGLSIAREIVERHGGTIRAEGRPGGGTAIVIRLPAVAKAGRAPEAGREASAWPG</sequence>
<keyword evidence="8" id="KW-0547">Nucleotide-binding</keyword>
<reference evidence="17 18" key="1">
    <citation type="submission" date="2017-08" db="EMBL/GenBank/DDBJ databases">
        <title>Burning lignite coal seam in the remote Altai Mountains harbors a hydrogen-driven thermophilic microbial community.</title>
        <authorList>
            <person name="Kadnikov V.V."/>
            <person name="Mardanov A.V."/>
            <person name="Ivasenko D."/>
            <person name="Beletsky A.V."/>
            <person name="Karnachuk O.V."/>
            <person name="Ravin N.V."/>
        </authorList>
    </citation>
    <scope>NUCLEOTIDE SEQUENCE [LARGE SCALE GENOMIC DNA]</scope>
    <source>
        <strain evidence="17">AL33</strain>
    </source>
</reference>
<dbReference type="SMART" id="SM00388">
    <property type="entry name" value="HisKA"/>
    <property type="match status" value="1"/>
</dbReference>
<evidence type="ECO:0000259" key="15">
    <source>
        <dbReference type="PROSITE" id="PS50112"/>
    </source>
</evidence>
<evidence type="ECO:0000259" key="16">
    <source>
        <dbReference type="PROSITE" id="PS50885"/>
    </source>
</evidence>
<dbReference type="Pfam" id="PF00512">
    <property type="entry name" value="HisKA"/>
    <property type="match status" value="1"/>
</dbReference>
<dbReference type="SMART" id="SM00304">
    <property type="entry name" value="HAMP"/>
    <property type="match status" value="1"/>
</dbReference>
<dbReference type="Proteomes" id="UP000244180">
    <property type="component" value="Unassembled WGS sequence"/>
</dbReference>
<feature type="domain" description="PAS" evidence="15">
    <location>
        <begin position="252"/>
        <end position="290"/>
    </location>
</feature>
<dbReference type="PANTHER" id="PTHR42878:SF7">
    <property type="entry name" value="SENSOR HISTIDINE KINASE GLRK"/>
    <property type="match status" value="1"/>
</dbReference>
<keyword evidence="10" id="KW-0067">ATP-binding</keyword>
<dbReference type="GO" id="GO:0005886">
    <property type="term" value="C:plasma membrane"/>
    <property type="evidence" value="ECO:0007669"/>
    <property type="project" value="UniProtKB-SubCell"/>
</dbReference>
<keyword evidence="13" id="KW-0472">Membrane</keyword>
<dbReference type="PROSITE" id="PS50112">
    <property type="entry name" value="PAS"/>
    <property type="match status" value="1"/>
</dbReference>
<evidence type="ECO:0000256" key="11">
    <source>
        <dbReference type="ARBA" id="ARBA00022989"/>
    </source>
</evidence>
<dbReference type="Gene3D" id="1.10.8.500">
    <property type="entry name" value="HAMP domain in histidine kinase"/>
    <property type="match status" value="1"/>
</dbReference>
<dbReference type="InterPro" id="IPR004358">
    <property type="entry name" value="Sig_transdc_His_kin-like_C"/>
</dbReference>
<dbReference type="GO" id="GO:0000156">
    <property type="term" value="F:phosphorelay response regulator activity"/>
    <property type="evidence" value="ECO:0007669"/>
    <property type="project" value="TreeGrafter"/>
</dbReference>
<keyword evidence="6" id="KW-0808">Transferase</keyword>
<dbReference type="AlphaFoldDB" id="A0A2T5GE92"/>
<evidence type="ECO:0000256" key="13">
    <source>
        <dbReference type="ARBA" id="ARBA00023136"/>
    </source>
</evidence>
<protein>
    <recommendedName>
        <fullName evidence="3">histidine kinase</fullName>
        <ecNumber evidence="3">2.7.13.3</ecNumber>
    </recommendedName>
</protein>
<dbReference type="CDD" id="cd00130">
    <property type="entry name" value="PAS"/>
    <property type="match status" value="1"/>
</dbReference>
<dbReference type="Pfam" id="PF02518">
    <property type="entry name" value="HATPase_c"/>
    <property type="match status" value="1"/>
</dbReference>
<dbReference type="InterPro" id="IPR050351">
    <property type="entry name" value="BphY/WalK/GraS-like"/>
</dbReference>
<dbReference type="Pfam" id="PF13188">
    <property type="entry name" value="PAS_8"/>
    <property type="match status" value="1"/>
</dbReference>
<dbReference type="FunFam" id="3.30.565.10:FF:000006">
    <property type="entry name" value="Sensor histidine kinase WalK"/>
    <property type="match status" value="1"/>
</dbReference>
<dbReference type="InterPro" id="IPR000014">
    <property type="entry name" value="PAS"/>
</dbReference>
<dbReference type="GO" id="GO:0000155">
    <property type="term" value="F:phosphorelay sensor kinase activity"/>
    <property type="evidence" value="ECO:0007669"/>
    <property type="project" value="InterPro"/>
</dbReference>
<evidence type="ECO:0000256" key="6">
    <source>
        <dbReference type="ARBA" id="ARBA00022679"/>
    </source>
</evidence>
<feature type="domain" description="Histidine kinase" evidence="14">
    <location>
        <begin position="371"/>
        <end position="589"/>
    </location>
</feature>
<dbReference type="InterPro" id="IPR036890">
    <property type="entry name" value="HATPase_C_sf"/>
</dbReference>
<evidence type="ECO:0000259" key="14">
    <source>
        <dbReference type="PROSITE" id="PS50109"/>
    </source>
</evidence>
<evidence type="ECO:0000256" key="10">
    <source>
        <dbReference type="ARBA" id="ARBA00022840"/>
    </source>
</evidence>
<dbReference type="CDD" id="cd00075">
    <property type="entry name" value="HATPase"/>
    <property type="match status" value="1"/>
</dbReference>
<keyword evidence="11" id="KW-1133">Transmembrane helix</keyword>
<dbReference type="Pfam" id="PF00672">
    <property type="entry name" value="HAMP"/>
    <property type="match status" value="1"/>
</dbReference>
<evidence type="ECO:0000313" key="17">
    <source>
        <dbReference type="EMBL" id="PTQ54507.1"/>
    </source>
</evidence>
<keyword evidence="7" id="KW-0812">Transmembrane</keyword>
<dbReference type="InterPro" id="IPR057640">
    <property type="entry name" value="Cache_WalK"/>
</dbReference>
<dbReference type="SUPFAM" id="SSF55785">
    <property type="entry name" value="PYP-like sensor domain (PAS domain)"/>
    <property type="match status" value="1"/>
</dbReference>
<dbReference type="EMBL" id="PEBV01000003">
    <property type="protein sequence ID" value="PTQ54507.1"/>
    <property type="molecule type" value="Genomic_DNA"/>
</dbReference>
<dbReference type="InterPro" id="IPR036097">
    <property type="entry name" value="HisK_dim/P_sf"/>
</dbReference>
<evidence type="ECO:0000256" key="7">
    <source>
        <dbReference type="ARBA" id="ARBA00022692"/>
    </source>
</evidence>
<dbReference type="InterPro" id="IPR035965">
    <property type="entry name" value="PAS-like_dom_sf"/>
</dbReference>
<evidence type="ECO:0000313" key="18">
    <source>
        <dbReference type="Proteomes" id="UP000244180"/>
    </source>
</evidence>
<comment type="catalytic activity">
    <reaction evidence="1">
        <text>ATP + protein L-histidine = ADP + protein N-phospho-L-histidine.</text>
        <dbReference type="EC" id="2.7.13.3"/>
    </reaction>
</comment>
<evidence type="ECO:0000256" key="12">
    <source>
        <dbReference type="ARBA" id="ARBA00023012"/>
    </source>
</evidence>
<organism evidence="17 18">
    <name type="scientific">Hydrogenibacillus schlegelii</name>
    <name type="common">Bacillus schlegelii</name>
    <dbReference type="NCBI Taxonomy" id="1484"/>
    <lineage>
        <taxon>Bacteria</taxon>
        <taxon>Bacillati</taxon>
        <taxon>Bacillota</taxon>
        <taxon>Bacilli</taxon>
        <taxon>Bacillales</taxon>
        <taxon>Bacillales Family X. Incertae Sedis</taxon>
        <taxon>Hydrogenibacillus</taxon>
    </lineage>
</organism>
<comment type="subcellular location">
    <subcellularLocation>
        <location evidence="2">Cell membrane</location>
        <topology evidence="2">Multi-pass membrane protein</topology>
    </subcellularLocation>
</comment>
<comment type="caution">
    <text evidence="17">The sequence shown here is derived from an EMBL/GenBank/DDBJ whole genome shotgun (WGS) entry which is preliminary data.</text>
</comment>